<name>A0ABN9VGE0_9DINO</name>
<keyword evidence="4" id="KW-1185">Reference proteome</keyword>
<feature type="compositionally biased region" description="Low complexity" evidence="1">
    <location>
        <begin position="8"/>
        <end position="19"/>
    </location>
</feature>
<dbReference type="Proteomes" id="UP001189429">
    <property type="component" value="Unassembled WGS sequence"/>
</dbReference>
<organism evidence="3 4">
    <name type="scientific">Prorocentrum cordatum</name>
    <dbReference type="NCBI Taxonomy" id="2364126"/>
    <lineage>
        <taxon>Eukaryota</taxon>
        <taxon>Sar</taxon>
        <taxon>Alveolata</taxon>
        <taxon>Dinophyceae</taxon>
        <taxon>Prorocentrales</taxon>
        <taxon>Prorocentraceae</taxon>
        <taxon>Prorocentrum</taxon>
    </lineage>
</organism>
<sequence>PPPPPEDAAGVSGASAGPPGAAPPPSPLSSSRAEQGGRLPPRLRTESFPGPKGPPAMAGIMAVGETGVAVGSWMVCSIGMMLFNKFAIKAFPVECTLVALQMFVSVLAMVCFCFRGIHIGSARDVLRWSMVAPFFTGMLLSSILALKFAPMSLVVVFRTLSPLLSLLIERMYPDPLRISAPMLGSIFTM</sequence>
<feature type="transmembrane region" description="Helical" evidence="2">
    <location>
        <begin position="56"/>
        <end position="83"/>
    </location>
</feature>
<evidence type="ECO:0000256" key="2">
    <source>
        <dbReference type="SAM" id="Phobius"/>
    </source>
</evidence>
<evidence type="ECO:0008006" key="5">
    <source>
        <dbReference type="Google" id="ProtNLM"/>
    </source>
</evidence>
<feature type="region of interest" description="Disordered" evidence="1">
    <location>
        <begin position="1"/>
        <end position="50"/>
    </location>
</feature>
<evidence type="ECO:0000313" key="3">
    <source>
        <dbReference type="EMBL" id="CAK0871068.1"/>
    </source>
</evidence>
<protein>
    <recommendedName>
        <fullName evidence="5">Sugar phosphate transporter domain-containing protein</fullName>
    </recommendedName>
</protein>
<feature type="non-terminal residue" evidence="3">
    <location>
        <position position="189"/>
    </location>
</feature>
<feature type="non-terminal residue" evidence="3">
    <location>
        <position position="1"/>
    </location>
</feature>
<comment type="caution">
    <text evidence="3">The sequence shown here is derived from an EMBL/GenBank/DDBJ whole genome shotgun (WGS) entry which is preliminary data.</text>
</comment>
<keyword evidence="2" id="KW-1133">Transmembrane helix</keyword>
<dbReference type="EMBL" id="CAUYUJ010017033">
    <property type="protein sequence ID" value="CAK0871068.1"/>
    <property type="molecule type" value="Genomic_DNA"/>
</dbReference>
<keyword evidence="2" id="KW-0472">Membrane</keyword>
<keyword evidence="2" id="KW-0812">Transmembrane</keyword>
<feature type="transmembrane region" description="Helical" evidence="2">
    <location>
        <begin position="95"/>
        <end position="119"/>
    </location>
</feature>
<reference evidence="3" key="1">
    <citation type="submission" date="2023-10" db="EMBL/GenBank/DDBJ databases">
        <authorList>
            <person name="Chen Y."/>
            <person name="Shah S."/>
            <person name="Dougan E. K."/>
            <person name="Thang M."/>
            <person name="Chan C."/>
        </authorList>
    </citation>
    <scope>NUCLEOTIDE SEQUENCE [LARGE SCALE GENOMIC DNA]</scope>
</reference>
<evidence type="ECO:0000256" key="1">
    <source>
        <dbReference type="SAM" id="MobiDB-lite"/>
    </source>
</evidence>
<accession>A0ABN9VGE0</accession>
<gene>
    <name evidence="3" type="ORF">PCOR1329_LOCUS57017</name>
</gene>
<evidence type="ECO:0000313" key="4">
    <source>
        <dbReference type="Proteomes" id="UP001189429"/>
    </source>
</evidence>
<feature type="transmembrane region" description="Helical" evidence="2">
    <location>
        <begin position="125"/>
        <end position="146"/>
    </location>
</feature>
<proteinExistence type="predicted"/>